<reference evidence="1 2" key="1">
    <citation type="journal article" date="2015" name="Int. J. Syst. Evol. Microbiol.">
        <title>Streptomyces gilvifuscus sp. nov., an actinomycete that produces antibacterial compounds isolated from soil.</title>
        <authorList>
            <person name="Nguyen T.M."/>
            <person name="Kim J."/>
        </authorList>
    </citation>
    <scope>NUCLEOTIDE SEQUENCE [LARGE SCALE GENOMIC DNA]</scope>
    <source>
        <strain evidence="1 2">T113</strain>
    </source>
</reference>
<accession>A0ABT5FQS4</accession>
<keyword evidence="2" id="KW-1185">Reference proteome</keyword>
<proteinExistence type="predicted"/>
<sequence length="50" mass="4990">MPKAHVFTRYGGPRAEALAEAAGRGRGSGRRPVGAGVVDVRGETVIGAAG</sequence>
<organism evidence="1 2">
    <name type="scientific">Streptomyces gilvifuscus</name>
    <dbReference type="NCBI Taxonomy" id="1550617"/>
    <lineage>
        <taxon>Bacteria</taxon>
        <taxon>Bacillati</taxon>
        <taxon>Actinomycetota</taxon>
        <taxon>Actinomycetes</taxon>
        <taxon>Kitasatosporales</taxon>
        <taxon>Streptomycetaceae</taxon>
        <taxon>Streptomyces</taxon>
    </lineage>
</organism>
<protein>
    <submittedName>
        <fullName evidence="1">Uncharacterized protein</fullName>
    </submittedName>
</protein>
<evidence type="ECO:0000313" key="1">
    <source>
        <dbReference type="EMBL" id="MDC2954836.1"/>
    </source>
</evidence>
<evidence type="ECO:0000313" key="2">
    <source>
        <dbReference type="Proteomes" id="UP001221328"/>
    </source>
</evidence>
<gene>
    <name evidence="1" type="ORF">PO587_10205</name>
</gene>
<dbReference type="EMBL" id="JAQOSK010000003">
    <property type="protein sequence ID" value="MDC2954836.1"/>
    <property type="molecule type" value="Genomic_DNA"/>
</dbReference>
<dbReference type="RefSeq" id="WP_272174947.1">
    <property type="nucleotide sequence ID" value="NZ_JAQOSK010000003.1"/>
</dbReference>
<comment type="caution">
    <text evidence="1">The sequence shown here is derived from an EMBL/GenBank/DDBJ whole genome shotgun (WGS) entry which is preliminary data.</text>
</comment>
<dbReference type="Proteomes" id="UP001221328">
    <property type="component" value="Unassembled WGS sequence"/>
</dbReference>
<name>A0ABT5FQS4_9ACTN</name>